<gene>
    <name evidence="19" type="primary">ilvE</name>
    <name evidence="20" type="ORF">AZF00_17610</name>
</gene>
<dbReference type="PROSITE" id="PS00770">
    <property type="entry name" value="AA_TRANSFER_CLASS_4"/>
    <property type="match status" value="1"/>
</dbReference>
<comment type="function">
    <text evidence="2 19">Acts on leucine, isoleucine and valine.</text>
</comment>
<dbReference type="InterPro" id="IPR043131">
    <property type="entry name" value="BCAT-like_N"/>
</dbReference>
<evidence type="ECO:0000256" key="1">
    <source>
        <dbReference type="ARBA" id="ARBA00001933"/>
    </source>
</evidence>
<dbReference type="GO" id="GO:0052655">
    <property type="term" value="F:L-valine-2-oxoglutarate transaminase activity"/>
    <property type="evidence" value="ECO:0007669"/>
    <property type="project" value="RHEA"/>
</dbReference>
<evidence type="ECO:0000256" key="12">
    <source>
        <dbReference type="ARBA" id="ARBA00022898"/>
    </source>
</evidence>
<dbReference type="CDD" id="cd01557">
    <property type="entry name" value="BCAT_beta_family"/>
    <property type="match status" value="1"/>
</dbReference>
<comment type="catalytic activity">
    <reaction evidence="14 19">
        <text>L-valine + 2-oxoglutarate = 3-methyl-2-oxobutanoate + L-glutamate</text>
        <dbReference type="Rhea" id="RHEA:24813"/>
        <dbReference type="ChEBI" id="CHEBI:11851"/>
        <dbReference type="ChEBI" id="CHEBI:16810"/>
        <dbReference type="ChEBI" id="CHEBI:29985"/>
        <dbReference type="ChEBI" id="CHEBI:57762"/>
        <dbReference type="EC" id="2.6.1.42"/>
    </reaction>
</comment>
<dbReference type="SUPFAM" id="SSF56752">
    <property type="entry name" value="D-aminoacid aminotransferase-like PLP-dependent enzymes"/>
    <property type="match status" value="1"/>
</dbReference>
<accession>A0A127M9W9</accession>
<sequence>MSMADRDGLIWFDGEMVPWRDAKVHVLTHTLHYGMGVFEGVRAYKTEDRGTCIFRMQEHTDRLFRSAHIMRMEMTATKEQINEAQRAVVRENGLEEAYLRPMCFYGSEGMGLRADNLKMHVIVAAWDWPSYMSPDARDNGIKVRCSSYTRHHVNISMCKAKANGHYINSMLALREALDSGCEEALLLDNEGYVAEGSGENVFLVRNGKIFTPELTSCLDGITRNTIFEFAKELGLEVSEKRITRDEVYVADEAFFTGTAAEVLPIRELDGRIIGAGKRGPITTQLQTMYFDQVKGRRQQFPEWSTPVR</sequence>
<dbReference type="GO" id="GO:0009098">
    <property type="term" value="P:L-leucine biosynthetic process"/>
    <property type="evidence" value="ECO:0007669"/>
    <property type="project" value="UniProtKB-UniPathway"/>
</dbReference>
<evidence type="ECO:0000256" key="2">
    <source>
        <dbReference type="ARBA" id="ARBA00003109"/>
    </source>
</evidence>
<evidence type="ECO:0000256" key="19">
    <source>
        <dbReference type="RuleBase" id="RU364094"/>
    </source>
</evidence>
<dbReference type="Pfam" id="PF01063">
    <property type="entry name" value="Aminotran_4"/>
    <property type="match status" value="1"/>
</dbReference>
<evidence type="ECO:0000256" key="10">
    <source>
        <dbReference type="ARBA" id="ARBA00022605"/>
    </source>
</evidence>
<dbReference type="EC" id="2.6.1.42" evidence="7 19"/>
<evidence type="ECO:0000256" key="14">
    <source>
        <dbReference type="ARBA" id="ARBA00048212"/>
    </source>
</evidence>
<dbReference type="PANTHER" id="PTHR42743:SF11">
    <property type="entry name" value="AMINODEOXYCHORISMATE LYASE"/>
    <property type="match status" value="1"/>
</dbReference>
<evidence type="ECO:0000313" key="21">
    <source>
        <dbReference type="Proteomes" id="UP000074119"/>
    </source>
</evidence>
<comment type="pathway">
    <text evidence="3 19">Amino-acid biosynthesis; L-isoleucine biosynthesis; L-isoleucine from 2-oxobutanoate: step 4/4.</text>
</comment>
<evidence type="ECO:0000313" key="20">
    <source>
        <dbReference type="EMBL" id="AMO70006.1"/>
    </source>
</evidence>
<dbReference type="Gene3D" id="3.30.470.10">
    <property type="match status" value="1"/>
</dbReference>
<dbReference type="PANTHER" id="PTHR42743">
    <property type="entry name" value="AMINO-ACID AMINOTRANSFERASE"/>
    <property type="match status" value="1"/>
</dbReference>
<dbReference type="GO" id="GO:0052654">
    <property type="term" value="F:L-leucine-2-oxoglutarate transaminase activity"/>
    <property type="evidence" value="ECO:0007669"/>
    <property type="project" value="RHEA"/>
</dbReference>
<dbReference type="InterPro" id="IPR033939">
    <property type="entry name" value="BCAT_family"/>
</dbReference>
<dbReference type="InterPro" id="IPR018300">
    <property type="entry name" value="Aminotrans_IV_CS"/>
</dbReference>
<name>A0A127M9W9_9GAMM</name>
<evidence type="ECO:0000256" key="8">
    <source>
        <dbReference type="ARBA" id="ARBA00018179"/>
    </source>
</evidence>
<dbReference type="UniPathway" id="UPA00047">
    <property type="reaction ID" value="UER00058"/>
</dbReference>
<evidence type="ECO:0000256" key="15">
    <source>
        <dbReference type="ARBA" id="ARBA00048798"/>
    </source>
</evidence>
<keyword evidence="11 19" id="KW-0808">Transferase</keyword>
<dbReference type="FunFam" id="3.20.10.10:FF:000001">
    <property type="entry name" value="Branched-chain-amino-acid aminotransferase"/>
    <property type="match status" value="1"/>
</dbReference>
<dbReference type="GO" id="GO:0005829">
    <property type="term" value="C:cytosol"/>
    <property type="evidence" value="ECO:0007669"/>
    <property type="project" value="TreeGrafter"/>
</dbReference>
<dbReference type="UniPathway" id="UPA00049">
    <property type="reaction ID" value="UER00062"/>
</dbReference>
<dbReference type="GO" id="GO:0009097">
    <property type="term" value="P:isoleucine biosynthetic process"/>
    <property type="evidence" value="ECO:0007669"/>
    <property type="project" value="UniProtKB-UniPathway"/>
</dbReference>
<proteinExistence type="inferred from homology"/>
<evidence type="ECO:0000256" key="6">
    <source>
        <dbReference type="ARBA" id="ARBA00009320"/>
    </source>
</evidence>
<evidence type="ECO:0000256" key="11">
    <source>
        <dbReference type="ARBA" id="ARBA00022679"/>
    </source>
</evidence>
<keyword evidence="9 19" id="KW-0032">Aminotransferase</keyword>
<dbReference type="InterPro" id="IPR036038">
    <property type="entry name" value="Aminotransferase-like"/>
</dbReference>
<evidence type="ECO:0000256" key="16">
    <source>
        <dbReference type="ARBA" id="ARBA00049229"/>
    </source>
</evidence>
<evidence type="ECO:0000256" key="5">
    <source>
        <dbReference type="ARBA" id="ARBA00005072"/>
    </source>
</evidence>
<dbReference type="AlphaFoldDB" id="A0A127M9W9"/>
<comment type="cofactor">
    <cofactor evidence="1 18">
        <name>pyridoxal 5'-phosphate</name>
        <dbReference type="ChEBI" id="CHEBI:597326"/>
    </cofactor>
</comment>
<comment type="pathway">
    <text evidence="5 19">Amino-acid biosynthesis; L-leucine biosynthesis; L-leucine from 3-methyl-2-oxobutanoate: step 4/4.</text>
</comment>
<dbReference type="NCBIfam" id="TIGR01122">
    <property type="entry name" value="ilvE_I"/>
    <property type="match status" value="1"/>
</dbReference>
<protein>
    <recommendedName>
        <fullName evidence="8 19">Branched-chain-amino-acid aminotransferase</fullName>
        <shortName evidence="19">BCAT</shortName>
        <ecNumber evidence="7 19">2.6.1.42</ecNumber>
    </recommendedName>
</protein>
<dbReference type="UniPathway" id="UPA00048">
    <property type="reaction ID" value="UER00073"/>
</dbReference>
<comment type="catalytic activity">
    <reaction evidence="16 19">
        <text>L-leucine + 2-oxoglutarate = 4-methyl-2-oxopentanoate + L-glutamate</text>
        <dbReference type="Rhea" id="RHEA:18321"/>
        <dbReference type="ChEBI" id="CHEBI:16810"/>
        <dbReference type="ChEBI" id="CHEBI:17865"/>
        <dbReference type="ChEBI" id="CHEBI:29985"/>
        <dbReference type="ChEBI" id="CHEBI:57427"/>
        <dbReference type="EC" id="2.6.1.42"/>
    </reaction>
</comment>
<dbReference type="STRING" id="1470434.AZF00_17610"/>
<evidence type="ECO:0000256" key="4">
    <source>
        <dbReference type="ARBA" id="ARBA00004931"/>
    </source>
</evidence>
<comment type="similarity">
    <text evidence="6 17">Belongs to the class-IV pyridoxal-phosphate-dependent aminotransferase family.</text>
</comment>
<evidence type="ECO:0000256" key="17">
    <source>
        <dbReference type="RuleBase" id="RU004106"/>
    </source>
</evidence>
<evidence type="ECO:0000256" key="13">
    <source>
        <dbReference type="ARBA" id="ARBA00023304"/>
    </source>
</evidence>
<dbReference type="InterPro" id="IPR043132">
    <property type="entry name" value="BCAT-like_C"/>
</dbReference>
<dbReference type="NCBIfam" id="NF005146">
    <property type="entry name" value="PRK06606.1"/>
    <property type="match status" value="1"/>
</dbReference>
<dbReference type="InterPro" id="IPR001544">
    <property type="entry name" value="Aminotrans_IV"/>
</dbReference>
<dbReference type="GO" id="GO:0052656">
    <property type="term" value="F:L-isoleucine-2-oxoglutarate transaminase activity"/>
    <property type="evidence" value="ECO:0007669"/>
    <property type="project" value="RHEA"/>
</dbReference>
<comment type="pathway">
    <text evidence="4 19">Amino-acid biosynthesis; L-valine biosynthesis; L-valine from pyruvate: step 4/4.</text>
</comment>
<keyword evidence="13 19" id="KW-0100">Branched-chain amino acid biosynthesis</keyword>
<reference evidence="20 21" key="1">
    <citation type="submission" date="2015-12" db="EMBL/GenBank/DDBJ databases">
        <authorList>
            <person name="Shamseldin A."/>
            <person name="Moawad H."/>
            <person name="Abd El-Rahim W.M."/>
            <person name="Sadowsky M.J."/>
        </authorList>
    </citation>
    <scope>NUCLEOTIDE SEQUENCE [LARGE SCALE GENOMIC DNA]</scope>
    <source>
        <strain evidence="20 21">SM2</strain>
    </source>
</reference>
<dbReference type="GO" id="GO:0006532">
    <property type="term" value="P:aspartate biosynthetic process"/>
    <property type="evidence" value="ECO:0007669"/>
    <property type="project" value="TreeGrafter"/>
</dbReference>
<dbReference type="GO" id="GO:0009099">
    <property type="term" value="P:L-valine biosynthetic process"/>
    <property type="evidence" value="ECO:0007669"/>
    <property type="project" value="UniProtKB-UniPathway"/>
</dbReference>
<evidence type="ECO:0000256" key="9">
    <source>
        <dbReference type="ARBA" id="ARBA00022576"/>
    </source>
</evidence>
<organism evidence="20 21">
    <name type="scientific">Zhongshania aliphaticivorans</name>
    <dbReference type="NCBI Taxonomy" id="1470434"/>
    <lineage>
        <taxon>Bacteria</taxon>
        <taxon>Pseudomonadati</taxon>
        <taxon>Pseudomonadota</taxon>
        <taxon>Gammaproteobacteria</taxon>
        <taxon>Cellvibrionales</taxon>
        <taxon>Spongiibacteraceae</taxon>
        <taxon>Zhongshania</taxon>
    </lineage>
</organism>
<evidence type="ECO:0000256" key="18">
    <source>
        <dbReference type="RuleBase" id="RU004516"/>
    </source>
</evidence>
<comment type="catalytic activity">
    <reaction evidence="15 19">
        <text>L-isoleucine + 2-oxoglutarate = (S)-3-methyl-2-oxopentanoate + L-glutamate</text>
        <dbReference type="Rhea" id="RHEA:24801"/>
        <dbReference type="ChEBI" id="CHEBI:16810"/>
        <dbReference type="ChEBI" id="CHEBI:29985"/>
        <dbReference type="ChEBI" id="CHEBI:35146"/>
        <dbReference type="ChEBI" id="CHEBI:58045"/>
        <dbReference type="EC" id="2.6.1.42"/>
    </reaction>
</comment>
<dbReference type="InterPro" id="IPR050571">
    <property type="entry name" value="Class-IV_PLP-Dep_Aminotrnsfr"/>
</dbReference>
<dbReference type="Proteomes" id="UP000074119">
    <property type="component" value="Chromosome"/>
</dbReference>
<keyword evidence="12 18" id="KW-0663">Pyridoxal phosphate</keyword>
<dbReference type="InterPro" id="IPR005785">
    <property type="entry name" value="B_amino_transI"/>
</dbReference>
<keyword evidence="10 19" id="KW-0028">Amino-acid biosynthesis</keyword>
<dbReference type="KEGG" id="zal:AZF00_17610"/>
<evidence type="ECO:0000256" key="3">
    <source>
        <dbReference type="ARBA" id="ARBA00004824"/>
    </source>
</evidence>
<dbReference type="Gene3D" id="3.20.10.10">
    <property type="entry name" value="D-amino Acid Aminotransferase, subunit A, domain 2"/>
    <property type="match status" value="1"/>
</dbReference>
<dbReference type="RefSeq" id="WP_008252713.1">
    <property type="nucleotide sequence ID" value="NZ_CP014544.1"/>
</dbReference>
<evidence type="ECO:0000256" key="7">
    <source>
        <dbReference type="ARBA" id="ARBA00013053"/>
    </source>
</evidence>
<dbReference type="EMBL" id="CP014544">
    <property type="protein sequence ID" value="AMO70006.1"/>
    <property type="molecule type" value="Genomic_DNA"/>
</dbReference>